<keyword evidence="10" id="KW-1133">Transmembrane helix</keyword>
<keyword evidence="5" id="KW-0732">Signal</keyword>
<evidence type="ECO:0000256" key="7">
    <source>
        <dbReference type="ARBA" id="ARBA00022833"/>
    </source>
</evidence>
<dbReference type="SUPFAM" id="SSF53187">
    <property type="entry name" value="Zn-dependent exopeptidases"/>
    <property type="match status" value="1"/>
</dbReference>
<evidence type="ECO:0000256" key="2">
    <source>
        <dbReference type="ARBA" id="ARBA00022438"/>
    </source>
</evidence>
<evidence type="ECO:0000313" key="12">
    <source>
        <dbReference type="EMBL" id="KAH3668131.1"/>
    </source>
</evidence>
<evidence type="ECO:0000256" key="9">
    <source>
        <dbReference type="RuleBase" id="RU361240"/>
    </source>
</evidence>
<evidence type="ECO:0000256" key="3">
    <source>
        <dbReference type="ARBA" id="ARBA00022670"/>
    </source>
</evidence>
<keyword evidence="2" id="KW-0031">Aminopeptidase</keyword>
<feature type="transmembrane region" description="Helical" evidence="10">
    <location>
        <begin position="338"/>
        <end position="358"/>
    </location>
</feature>
<keyword evidence="6 9" id="KW-0378">Hydrolase</keyword>
<comment type="similarity">
    <text evidence="8">Belongs to the peptidase M28 family. M28E subfamily.</text>
</comment>
<keyword evidence="13" id="KW-1185">Reference proteome</keyword>
<evidence type="ECO:0000256" key="10">
    <source>
        <dbReference type="SAM" id="Phobius"/>
    </source>
</evidence>
<gene>
    <name evidence="12" type="ORF">OGAPHI_001885</name>
</gene>
<dbReference type="Pfam" id="PF04389">
    <property type="entry name" value="Peptidase_M28"/>
    <property type="match status" value="1"/>
</dbReference>
<keyword evidence="10" id="KW-0812">Transmembrane</keyword>
<evidence type="ECO:0000313" key="13">
    <source>
        <dbReference type="Proteomes" id="UP000769157"/>
    </source>
</evidence>
<dbReference type="Gene3D" id="3.40.630.10">
    <property type="entry name" value="Zn peptidases"/>
    <property type="match status" value="1"/>
</dbReference>
<keyword evidence="4 9" id="KW-0479">Metal-binding</keyword>
<dbReference type="EMBL" id="JAEUBE010000158">
    <property type="protein sequence ID" value="KAH3668131.1"/>
    <property type="molecule type" value="Genomic_DNA"/>
</dbReference>
<evidence type="ECO:0000256" key="1">
    <source>
        <dbReference type="ARBA" id="ARBA00001947"/>
    </source>
</evidence>
<organism evidence="12 13">
    <name type="scientific">Ogataea philodendri</name>
    <dbReference type="NCBI Taxonomy" id="1378263"/>
    <lineage>
        <taxon>Eukaryota</taxon>
        <taxon>Fungi</taxon>
        <taxon>Dikarya</taxon>
        <taxon>Ascomycota</taxon>
        <taxon>Saccharomycotina</taxon>
        <taxon>Pichiomycetes</taxon>
        <taxon>Pichiales</taxon>
        <taxon>Pichiaceae</taxon>
        <taxon>Ogataea</taxon>
    </lineage>
</organism>
<evidence type="ECO:0000256" key="8">
    <source>
        <dbReference type="ARBA" id="ARBA00043962"/>
    </source>
</evidence>
<reference evidence="12" key="1">
    <citation type="journal article" date="2021" name="Open Biol.">
        <title>Shared evolutionary footprints suggest mitochondrial oxidative damage underlies multiple complex I losses in fungi.</title>
        <authorList>
            <person name="Schikora-Tamarit M.A."/>
            <person name="Marcet-Houben M."/>
            <person name="Nosek J."/>
            <person name="Gabaldon T."/>
        </authorList>
    </citation>
    <scope>NUCLEOTIDE SEQUENCE</scope>
    <source>
        <strain evidence="12">CBS6075</strain>
    </source>
</reference>
<dbReference type="PANTHER" id="PTHR12147">
    <property type="entry name" value="METALLOPEPTIDASE M28 FAMILY MEMBER"/>
    <property type="match status" value="1"/>
</dbReference>
<dbReference type="GO" id="GO:0046872">
    <property type="term" value="F:metal ion binding"/>
    <property type="evidence" value="ECO:0007669"/>
    <property type="project" value="UniProtKB-KW"/>
</dbReference>
<evidence type="ECO:0000256" key="6">
    <source>
        <dbReference type="ARBA" id="ARBA00022801"/>
    </source>
</evidence>
<dbReference type="GO" id="GO:0006508">
    <property type="term" value="P:proteolysis"/>
    <property type="evidence" value="ECO:0007669"/>
    <property type="project" value="UniProtKB-KW"/>
</dbReference>
<dbReference type="PANTHER" id="PTHR12147:SF56">
    <property type="entry name" value="AMINOPEPTIDASE YDR415C-RELATED"/>
    <property type="match status" value="1"/>
</dbReference>
<dbReference type="GO" id="GO:0008235">
    <property type="term" value="F:metalloexopeptidase activity"/>
    <property type="evidence" value="ECO:0007669"/>
    <property type="project" value="InterPro"/>
</dbReference>
<evidence type="ECO:0000256" key="5">
    <source>
        <dbReference type="ARBA" id="ARBA00022729"/>
    </source>
</evidence>
<dbReference type="RefSeq" id="XP_046062545.1">
    <property type="nucleotide sequence ID" value="XM_046202694.1"/>
</dbReference>
<keyword evidence="3 9" id="KW-0645">Protease</keyword>
<evidence type="ECO:0000256" key="4">
    <source>
        <dbReference type="ARBA" id="ARBA00022723"/>
    </source>
</evidence>
<proteinExistence type="inferred from homology"/>
<dbReference type="Proteomes" id="UP000769157">
    <property type="component" value="Unassembled WGS sequence"/>
</dbReference>
<sequence>MVLLVGVFVCVALFVLQTFHLRYVSLLWPVDILTIDYPAPSLQNEVFSLIDQIEPGNLDSNLRSFAAEYPNREFNSRQGELFALKVYDLLSEMGVAASIYPHAHWKQPSVIAKLPGQRESKVVIGCHLDSISLVPFTGSPGVDDNLSGVVTLLEAIRVLHQSSLDLVQTVEFHFYAAEEPGMKGSLEVLSNYSNVVAFLQQDMTGYIGTGTPHLGLVTDYASHSLSEYVKQLISTYCTVPYRETQCRRICSDHSAALLNGIPAVYVLESEVALSNPYIHSRKDTVDRLDISHMTEHVRLVVAFSTEIGMLQTLVSTKDQQFRFKLADLVILSATTDTLQFLTLCVILSGTIATLVLFLKSGSHKNTINYPIKISGVIGTKKYKYRGED</sequence>
<comment type="cofactor">
    <cofactor evidence="1">
        <name>Zn(2+)</name>
        <dbReference type="ChEBI" id="CHEBI:29105"/>
    </cofactor>
</comment>
<name>A0A9P8T6S7_9ASCO</name>
<dbReference type="InterPro" id="IPR045175">
    <property type="entry name" value="M28_fam"/>
</dbReference>
<feature type="domain" description="Peptidase M28" evidence="11">
    <location>
        <begin position="110"/>
        <end position="303"/>
    </location>
</feature>
<dbReference type="EC" id="3.4.-.-" evidence="9"/>
<dbReference type="AlphaFoldDB" id="A0A9P8T6S7"/>
<dbReference type="InterPro" id="IPR007484">
    <property type="entry name" value="Peptidase_M28"/>
</dbReference>
<accession>A0A9P8T6S7</accession>
<comment type="caution">
    <text evidence="12">The sequence shown here is derived from an EMBL/GenBank/DDBJ whole genome shotgun (WGS) entry which is preliminary data.</text>
</comment>
<keyword evidence="7 9" id="KW-0862">Zinc</keyword>
<protein>
    <recommendedName>
        <fullName evidence="9">Peptide hydrolase</fullName>
        <ecNumber evidence="9">3.4.-.-</ecNumber>
    </recommendedName>
</protein>
<dbReference type="GeneID" id="70233852"/>
<dbReference type="GO" id="GO:0004177">
    <property type="term" value="F:aminopeptidase activity"/>
    <property type="evidence" value="ECO:0007669"/>
    <property type="project" value="UniProtKB-KW"/>
</dbReference>
<keyword evidence="10" id="KW-0472">Membrane</keyword>
<reference evidence="12" key="2">
    <citation type="submission" date="2021-01" db="EMBL/GenBank/DDBJ databases">
        <authorList>
            <person name="Schikora-Tamarit M.A."/>
        </authorList>
    </citation>
    <scope>NUCLEOTIDE SEQUENCE</scope>
    <source>
        <strain evidence="12">CBS6075</strain>
    </source>
</reference>
<dbReference type="OrthoDB" id="2214at2759"/>
<evidence type="ECO:0000259" key="11">
    <source>
        <dbReference type="Pfam" id="PF04389"/>
    </source>
</evidence>